<organism evidence="4 5">
    <name type="scientific">Campylobacter blaseri</name>
    <dbReference type="NCBI Taxonomy" id="2042961"/>
    <lineage>
        <taxon>Bacteria</taxon>
        <taxon>Pseudomonadati</taxon>
        <taxon>Campylobacterota</taxon>
        <taxon>Epsilonproteobacteria</taxon>
        <taxon>Campylobacterales</taxon>
        <taxon>Campylobacteraceae</taxon>
        <taxon>Campylobacter</taxon>
    </lineage>
</organism>
<evidence type="ECO:0000313" key="5">
    <source>
        <dbReference type="Proteomes" id="UP000240535"/>
    </source>
</evidence>
<reference evidence="5" key="1">
    <citation type="submission" date="2017-10" db="EMBL/GenBank/DDBJ databases">
        <title>Campylobacter species from seals.</title>
        <authorList>
            <person name="Gilbert M.J."/>
            <person name="Zomer A.L."/>
            <person name="Timmerman A.J."/>
            <person name="Duim B."/>
            <person name="Wagenaar J.A."/>
        </authorList>
    </citation>
    <scope>NUCLEOTIDE SEQUENCE [LARGE SCALE GENOMIC DNA]</scope>
    <source>
        <strain evidence="5">17S00004-5</strain>
    </source>
</reference>
<dbReference type="SUPFAM" id="SSF56954">
    <property type="entry name" value="Outer membrane efflux proteins (OEP)"/>
    <property type="match status" value="1"/>
</dbReference>
<evidence type="ECO:0000256" key="2">
    <source>
        <dbReference type="RuleBase" id="RU362097"/>
    </source>
</evidence>
<dbReference type="NCBIfam" id="TIGR01845">
    <property type="entry name" value="outer_NodT"/>
    <property type="match status" value="1"/>
</dbReference>
<dbReference type="OrthoDB" id="9783163at2"/>
<evidence type="ECO:0000313" key="4">
    <source>
        <dbReference type="EMBL" id="PSM52139.1"/>
    </source>
</evidence>
<evidence type="ECO:0000256" key="1">
    <source>
        <dbReference type="ARBA" id="ARBA00007613"/>
    </source>
</evidence>
<gene>
    <name evidence="4" type="ORF">CQ405_03520</name>
</gene>
<dbReference type="PANTHER" id="PTHR30203">
    <property type="entry name" value="OUTER MEMBRANE CATION EFFLUX PROTEIN"/>
    <property type="match status" value="1"/>
</dbReference>
<dbReference type="Gene3D" id="1.20.1600.10">
    <property type="entry name" value="Outer membrane efflux proteins (OEP)"/>
    <property type="match status" value="1"/>
</dbReference>
<keyword evidence="3" id="KW-0175">Coiled coil</keyword>
<sequence>MLNKKLILHIVAMTIFLTGCSFKPVTPQKDTSFRATYENINIKDKWWEDFNDPKLNLLVNDALMYNSDLALALNNIEVSRVKLGLEKLEYLPNISYQGSAIRTNNTPGASHSSTRSVYSASALFDYELDLWGKVRNSVGTKKSIFQASVYDYQTAKLSIVSEVVNRYFNLLFLEEQKEILNETLISYKNTLRYRKNQLDAGIISSIVYAQTQSLVANANARLVEVENNIDIANAALAVLTGKSYDEILYKNIDTSEDFSIHIPKVPSSISSDILLRRSDVASSLEQLRASNFLVGVSKAGYFPSISLTGVLGYTSFELDRLFVDNKDSWNIGGSLVGPLFDFGRTKKRVEIANLEQNASFINYDKALKNAFLDVRTALVSRENSIKKQESMKNLENSQKEVYNLANKRYNAGYSDHIELLDAQRSYLDAKLGLAASNLDVANSIVLVYKAFGGGFKVDDNETKNILNSDTTILPSKSTSPFSY</sequence>
<dbReference type="RefSeq" id="WP_106870699.1">
    <property type="nucleotide sequence ID" value="NZ_CP053841.1"/>
</dbReference>
<dbReference type="Proteomes" id="UP000240535">
    <property type="component" value="Unassembled WGS sequence"/>
</dbReference>
<proteinExistence type="inferred from homology"/>
<accession>A0A2P8R0X6</accession>
<evidence type="ECO:0000256" key="3">
    <source>
        <dbReference type="SAM" id="Coils"/>
    </source>
</evidence>
<comment type="caution">
    <text evidence="4">The sequence shown here is derived from an EMBL/GenBank/DDBJ whole genome shotgun (WGS) entry which is preliminary data.</text>
</comment>
<dbReference type="AlphaFoldDB" id="A0A2P8R0X6"/>
<comment type="similarity">
    <text evidence="1 2">Belongs to the outer membrane factor (OMF) (TC 1.B.17) family.</text>
</comment>
<dbReference type="InterPro" id="IPR003423">
    <property type="entry name" value="OMP_efflux"/>
</dbReference>
<evidence type="ECO:0008006" key="6">
    <source>
        <dbReference type="Google" id="ProtNLM"/>
    </source>
</evidence>
<name>A0A2P8R0X6_9BACT</name>
<dbReference type="GO" id="GO:0005886">
    <property type="term" value="C:plasma membrane"/>
    <property type="evidence" value="ECO:0007669"/>
    <property type="project" value="UniProtKB-SubCell"/>
</dbReference>
<keyword evidence="2" id="KW-0472">Membrane</keyword>
<dbReference type="GO" id="GO:0015562">
    <property type="term" value="F:efflux transmembrane transporter activity"/>
    <property type="evidence" value="ECO:0007669"/>
    <property type="project" value="InterPro"/>
</dbReference>
<feature type="coiled-coil region" evidence="3">
    <location>
        <begin position="170"/>
        <end position="235"/>
    </location>
</feature>
<keyword evidence="2" id="KW-1134">Transmembrane beta strand</keyword>
<keyword evidence="2" id="KW-0564">Palmitate</keyword>
<dbReference type="PROSITE" id="PS51257">
    <property type="entry name" value="PROKAR_LIPOPROTEIN"/>
    <property type="match status" value="1"/>
</dbReference>
<protein>
    <recommendedName>
        <fullName evidence="6">RND transporter</fullName>
    </recommendedName>
</protein>
<dbReference type="Pfam" id="PF02321">
    <property type="entry name" value="OEP"/>
    <property type="match status" value="2"/>
</dbReference>
<dbReference type="EMBL" id="PDHH01000003">
    <property type="protein sequence ID" value="PSM52139.1"/>
    <property type="molecule type" value="Genomic_DNA"/>
</dbReference>
<dbReference type="InterPro" id="IPR010131">
    <property type="entry name" value="MdtP/NodT-like"/>
</dbReference>
<keyword evidence="2" id="KW-0449">Lipoprotein</keyword>
<dbReference type="Gene3D" id="2.20.200.10">
    <property type="entry name" value="Outer membrane efflux proteins (OEP)"/>
    <property type="match status" value="1"/>
</dbReference>
<keyword evidence="5" id="KW-1185">Reference proteome</keyword>
<keyword evidence="2" id="KW-0812">Transmembrane</keyword>
<comment type="subcellular location">
    <subcellularLocation>
        <location evidence="2">Cell membrane</location>
        <topology evidence="2">Lipid-anchor</topology>
    </subcellularLocation>
</comment>